<sequence>MVMGMPEIPQGLLYSPLGQAVNDEVGVVPRTDLAQAGASIRKVT</sequence>
<evidence type="ECO:0000313" key="1">
    <source>
        <dbReference type="EMBL" id="SEG85378.1"/>
    </source>
</evidence>
<name>A0A1H6DJD7_9ACTN</name>
<gene>
    <name evidence="1" type="ORF">SAMN05216223_11651</name>
</gene>
<reference evidence="1 2" key="1">
    <citation type="submission" date="2016-10" db="EMBL/GenBank/DDBJ databases">
        <authorList>
            <person name="de Groot N.N."/>
        </authorList>
    </citation>
    <scope>NUCLEOTIDE SEQUENCE [LARGE SCALE GENOMIC DNA]</scope>
    <source>
        <strain evidence="1 2">CGMCC 4.2023</strain>
    </source>
</reference>
<dbReference type="Proteomes" id="UP000236754">
    <property type="component" value="Unassembled WGS sequence"/>
</dbReference>
<accession>A0A1H6DJD7</accession>
<dbReference type="EMBL" id="FNVU01000016">
    <property type="protein sequence ID" value="SEG85378.1"/>
    <property type="molecule type" value="Genomic_DNA"/>
</dbReference>
<evidence type="ECO:0000313" key="2">
    <source>
        <dbReference type="Proteomes" id="UP000236754"/>
    </source>
</evidence>
<proteinExistence type="predicted"/>
<dbReference type="AlphaFoldDB" id="A0A1H6DJD7"/>
<keyword evidence="2" id="KW-1185">Reference proteome</keyword>
<organism evidence="1 2">
    <name type="scientific">Actinacidiphila yanglinensis</name>
    <dbReference type="NCBI Taxonomy" id="310779"/>
    <lineage>
        <taxon>Bacteria</taxon>
        <taxon>Bacillati</taxon>
        <taxon>Actinomycetota</taxon>
        <taxon>Actinomycetes</taxon>
        <taxon>Kitasatosporales</taxon>
        <taxon>Streptomycetaceae</taxon>
        <taxon>Actinacidiphila</taxon>
    </lineage>
</organism>
<protein>
    <submittedName>
        <fullName evidence="1">Uncharacterized protein</fullName>
    </submittedName>
</protein>